<evidence type="ECO:0000313" key="1">
    <source>
        <dbReference type="EMBL" id="BAR58154.1"/>
    </source>
</evidence>
<name>A0A0E4BR84_9BRAD</name>
<dbReference type="RefSeq" id="WP_249163338.1">
    <property type="nucleotide sequence ID" value="NZ_JAFCKD010000129.1"/>
</dbReference>
<accession>A0A0E4BR84</accession>
<dbReference type="AlphaFoldDB" id="A0A0E4BR84"/>
<gene>
    <name evidence="1" type="ORF">NK6_4995</name>
</gene>
<dbReference type="Proteomes" id="UP000063308">
    <property type="component" value="Chromosome"/>
</dbReference>
<organism evidence="1 2">
    <name type="scientific">Bradyrhizobium diazoefficiens</name>
    <dbReference type="NCBI Taxonomy" id="1355477"/>
    <lineage>
        <taxon>Bacteria</taxon>
        <taxon>Pseudomonadati</taxon>
        <taxon>Pseudomonadota</taxon>
        <taxon>Alphaproteobacteria</taxon>
        <taxon>Hyphomicrobiales</taxon>
        <taxon>Nitrobacteraceae</taxon>
        <taxon>Bradyrhizobium</taxon>
    </lineage>
</organism>
<reference evidence="1 2" key="1">
    <citation type="submission" date="2014-11" db="EMBL/GenBank/DDBJ databases">
        <title>Symbiosis island explosion on the genome of extra-slow-growing strains of soybean bradyrhizobia with massive insertion sequences.</title>
        <authorList>
            <person name="Iida T."/>
            <person name="Minamisawa K."/>
        </authorList>
    </citation>
    <scope>NUCLEOTIDE SEQUENCE [LARGE SCALE GENOMIC DNA]</scope>
    <source>
        <strain evidence="1 2">NK6</strain>
    </source>
</reference>
<evidence type="ECO:0000313" key="2">
    <source>
        <dbReference type="Proteomes" id="UP000063308"/>
    </source>
</evidence>
<proteinExistence type="predicted"/>
<sequence>MARHRDVDAADTRRYLLERHLQGKWEARVSDAEELTGFGLAYLERLPEDEC</sequence>
<protein>
    <submittedName>
        <fullName evidence="1">Uncharacterized protein</fullName>
    </submittedName>
</protein>
<dbReference type="EMBL" id="AP014685">
    <property type="protein sequence ID" value="BAR58154.1"/>
    <property type="molecule type" value="Genomic_DNA"/>
</dbReference>